<dbReference type="Proteomes" id="UP000694845">
    <property type="component" value="Unplaced"/>
</dbReference>
<feature type="transmembrane region" description="Helical" evidence="4">
    <location>
        <begin position="38"/>
        <end position="57"/>
    </location>
</feature>
<dbReference type="OrthoDB" id="26525at2759"/>
<dbReference type="SUPFAM" id="SSF47473">
    <property type="entry name" value="EF-hand"/>
    <property type="match status" value="1"/>
</dbReference>
<feature type="domain" description="EF-hand" evidence="5">
    <location>
        <begin position="112"/>
        <end position="147"/>
    </location>
</feature>
<dbReference type="Pfam" id="PF13499">
    <property type="entry name" value="EF-hand_7"/>
    <property type="match status" value="1"/>
</dbReference>
<name>A0A8B8A370_ACAPL</name>
<dbReference type="PROSITE" id="PS00018">
    <property type="entry name" value="EF_HAND_1"/>
    <property type="match status" value="2"/>
</dbReference>
<dbReference type="InterPro" id="IPR002048">
    <property type="entry name" value="EF_hand_dom"/>
</dbReference>
<evidence type="ECO:0000256" key="4">
    <source>
        <dbReference type="SAM" id="Phobius"/>
    </source>
</evidence>
<keyword evidence="6" id="KW-1185">Reference proteome</keyword>
<reference evidence="7" key="1">
    <citation type="submission" date="2025-08" db="UniProtKB">
        <authorList>
            <consortium name="RefSeq"/>
        </authorList>
    </citation>
    <scope>IDENTIFICATION</scope>
</reference>
<dbReference type="OMA" id="QRMTENI"/>
<accession>A0A8B8A370</accession>
<evidence type="ECO:0000313" key="7">
    <source>
        <dbReference type="RefSeq" id="XP_022111817.1"/>
    </source>
</evidence>
<dbReference type="RefSeq" id="XP_022111817.1">
    <property type="nucleotide sequence ID" value="XM_022256125.1"/>
</dbReference>
<evidence type="ECO:0000256" key="1">
    <source>
        <dbReference type="ARBA" id="ARBA00022723"/>
    </source>
</evidence>
<keyword evidence="4" id="KW-0812">Transmembrane</keyword>
<dbReference type="Gene3D" id="1.10.238.10">
    <property type="entry name" value="EF-hand"/>
    <property type="match status" value="2"/>
</dbReference>
<dbReference type="InterPro" id="IPR039647">
    <property type="entry name" value="EF_hand_pair_protein_CML-like"/>
</dbReference>
<dbReference type="Pfam" id="PF13202">
    <property type="entry name" value="EF-hand_5"/>
    <property type="match status" value="1"/>
</dbReference>
<keyword evidence="4" id="KW-1133">Transmembrane helix</keyword>
<sequence length="224" mass="25135">MEEERTSQDKLAKATHYNLPDATEVYIMSAQRSSGLRLPALMLALLSVFAAIPSHHARPRPAMQKRKSPTRLGAPSHTELFKMYDVDSNSFLEPIEVMLLLQRPDQVNAVDEFVLKLKTVFNKAETNGDGKLDIEEFDRAVSAEPRAPTQVEASGTFELFDENGDQVLNYNEVANAIQRMTENIPSSDFIEQMFARTDTNGDGAIDQNEFTRAMQVQDQSEIPI</sequence>
<keyword evidence="2" id="KW-0677">Repeat</keyword>
<dbReference type="GO" id="GO:0005509">
    <property type="term" value="F:calcium ion binding"/>
    <property type="evidence" value="ECO:0007669"/>
    <property type="project" value="InterPro"/>
</dbReference>
<evidence type="ECO:0000256" key="2">
    <source>
        <dbReference type="ARBA" id="ARBA00022737"/>
    </source>
</evidence>
<dbReference type="GeneID" id="110991034"/>
<dbReference type="CDD" id="cd00051">
    <property type="entry name" value="EFh"/>
    <property type="match status" value="2"/>
</dbReference>
<keyword evidence="4" id="KW-0472">Membrane</keyword>
<dbReference type="AlphaFoldDB" id="A0A8B8A370"/>
<feature type="domain" description="EF-hand" evidence="5">
    <location>
        <begin position="148"/>
        <end position="183"/>
    </location>
</feature>
<gene>
    <name evidence="7" type="primary">LOC110991034</name>
</gene>
<dbReference type="PANTHER" id="PTHR10891">
    <property type="entry name" value="EF-HAND CALCIUM-BINDING DOMAIN CONTAINING PROTEIN"/>
    <property type="match status" value="1"/>
</dbReference>
<dbReference type="SMART" id="SM00054">
    <property type="entry name" value="EFh"/>
    <property type="match status" value="4"/>
</dbReference>
<proteinExistence type="predicted"/>
<dbReference type="KEGG" id="aplc:110991034"/>
<evidence type="ECO:0000256" key="3">
    <source>
        <dbReference type="ARBA" id="ARBA00022837"/>
    </source>
</evidence>
<evidence type="ECO:0000259" key="5">
    <source>
        <dbReference type="PROSITE" id="PS50222"/>
    </source>
</evidence>
<organism evidence="6 7">
    <name type="scientific">Acanthaster planci</name>
    <name type="common">Crown-of-thorns starfish</name>
    <dbReference type="NCBI Taxonomy" id="133434"/>
    <lineage>
        <taxon>Eukaryota</taxon>
        <taxon>Metazoa</taxon>
        <taxon>Echinodermata</taxon>
        <taxon>Eleutherozoa</taxon>
        <taxon>Asterozoa</taxon>
        <taxon>Asteroidea</taxon>
        <taxon>Valvatacea</taxon>
        <taxon>Valvatida</taxon>
        <taxon>Acanthasteridae</taxon>
        <taxon>Acanthaster</taxon>
    </lineage>
</organism>
<keyword evidence="3" id="KW-0106">Calcium</keyword>
<evidence type="ECO:0000313" key="6">
    <source>
        <dbReference type="Proteomes" id="UP000694845"/>
    </source>
</evidence>
<feature type="domain" description="EF-hand" evidence="5">
    <location>
        <begin position="185"/>
        <end position="220"/>
    </location>
</feature>
<keyword evidence="1" id="KW-0479">Metal-binding</keyword>
<dbReference type="PROSITE" id="PS50222">
    <property type="entry name" value="EF_HAND_2"/>
    <property type="match status" value="3"/>
</dbReference>
<dbReference type="InterPro" id="IPR011992">
    <property type="entry name" value="EF-hand-dom_pair"/>
</dbReference>
<protein>
    <submittedName>
        <fullName evidence="7">Calmodulin-like</fullName>
    </submittedName>
</protein>
<dbReference type="InterPro" id="IPR018247">
    <property type="entry name" value="EF_Hand_1_Ca_BS"/>
</dbReference>